<reference evidence="10" key="3">
    <citation type="submission" date="2015-06" db="UniProtKB">
        <authorList>
            <consortium name="EnsemblMetazoa"/>
        </authorList>
    </citation>
    <scope>IDENTIFICATION</scope>
</reference>
<dbReference type="RefSeq" id="XP_009025662.1">
    <property type="nucleotide sequence ID" value="XM_009027414.1"/>
</dbReference>
<dbReference type="EMBL" id="AMQM01001398">
    <property type="status" value="NOT_ANNOTATED_CDS"/>
    <property type="molecule type" value="Genomic_DNA"/>
</dbReference>
<name>T1EU85_HELRO</name>
<evidence type="ECO:0000313" key="11">
    <source>
        <dbReference type="Proteomes" id="UP000015101"/>
    </source>
</evidence>
<dbReference type="SMART" id="SM00184">
    <property type="entry name" value="RING"/>
    <property type="match status" value="1"/>
</dbReference>
<dbReference type="InParanoid" id="T1EU85"/>
<keyword evidence="5 7" id="KW-0863">Zinc-finger</keyword>
<dbReference type="OrthoDB" id="6259965at2759"/>
<evidence type="ECO:0000256" key="4">
    <source>
        <dbReference type="ARBA" id="ARBA00022723"/>
    </source>
</evidence>
<dbReference type="Pfam" id="PF13639">
    <property type="entry name" value="zf-RING_2"/>
    <property type="match status" value="1"/>
</dbReference>
<feature type="domain" description="RING-type" evidence="8">
    <location>
        <begin position="19"/>
        <end position="61"/>
    </location>
</feature>
<keyword evidence="3" id="KW-0808">Transferase</keyword>
<protein>
    <recommendedName>
        <fullName evidence="2">RING-type E3 ubiquitin transferase</fullName>
        <ecNumber evidence="2">2.3.2.27</ecNumber>
    </recommendedName>
</protein>
<reference evidence="9 11" key="2">
    <citation type="journal article" date="2013" name="Nature">
        <title>Insights into bilaterian evolution from three spiralian genomes.</title>
        <authorList>
            <person name="Simakov O."/>
            <person name="Marletaz F."/>
            <person name="Cho S.J."/>
            <person name="Edsinger-Gonzales E."/>
            <person name="Havlak P."/>
            <person name="Hellsten U."/>
            <person name="Kuo D.H."/>
            <person name="Larsson T."/>
            <person name="Lv J."/>
            <person name="Arendt D."/>
            <person name="Savage R."/>
            <person name="Osoegawa K."/>
            <person name="de Jong P."/>
            <person name="Grimwood J."/>
            <person name="Chapman J.A."/>
            <person name="Shapiro H."/>
            <person name="Aerts A."/>
            <person name="Otillar R.P."/>
            <person name="Terry A.Y."/>
            <person name="Boore J.L."/>
            <person name="Grigoriev I.V."/>
            <person name="Lindberg D.R."/>
            <person name="Seaver E.C."/>
            <person name="Weisblat D.A."/>
            <person name="Putnam N.H."/>
            <person name="Rokhsar D.S."/>
        </authorList>
    </citation>
    <scope>NUCLEOTIDE SEQUENCE</scope>
</reference>
<dbReference type="GeneID" id="20200135"/>
<reference evidence="11" key="1">
    <citation type="submission" date="2012-12" db="EMBL/GenBank/DDBJ databases">
        <authorList>
            <person name="Hellsten U."/>
            <person name="Grimwood J."/>
            <person name="Chapman J.A."/>
            <person name="Shapiro H."/>
            <person name="Aerts A."/>
            <person name="Otillar R.P."/>
            <person name="Terry A.Y."/>
            <person name="Boore J.L."/>
            <person name="Simakov O."/>
            <person name="Marletaz F."/>
            <person name="Cho S.-J."/>
            <person name="Edsinger-Gonzales E."/>
            <person name="Havlak P."/>
            <person name="Kuo D.-H."/>
            <person name="Larsson T."/>
            <person name="Lv J."/>
            <person name="Arendt D."/>
            <person name="Savage R."/>
            <person name="Osoegawa K."/>
            <person name="de Jong P."/>
            <person name="Lindberg D.R."/>
            <person name="Seaver E.C."/>
            <person name="Weisblat D.A."/>
            <person name="Putnam N.H."/>
            <person name="Grigoriev I.V."/>
            <person name="Rokhsar D.S."/>
        </authorList>
    </citation>
    <scope>NUCLEOTIDE SEQUENCE</scope>
</reference>
<dbReference type="GO" id="GO:0061630">
    <property type="term" value="F:ubiquitin protein ligase activity"/>
    <property type="evidence" value="ECO:0007669"/>
    <property type="project" value="UniProtKB-EC"/>
</dbReference>
<evidence type="ECO:0000256" key="5">
    <source>
        <dbReference type="ARBA" id="ARBA00022771"/>
    </source>
</evidence>
<sequence length="123" mass="14274">MEASFEPTSSYSRLKPDDCVICLSAIQPSKKAKIYGCLHAFCFDCIKEFARKIRPFCPTCDQEISYVLHNLRGDEQNDENNFSGDFYLVEFCHHSHCNFFNTAWSHMSRELGPRQTCNEQFLS</sequence>
<accession>T1EU85</accession>
<dbReference type="PROSITE" id="PS00518">
    <property type="entry name" value="ZF_RING_1"/>
    <property type="match status" value="1"/>
</dbReference>
<dbReference type="Proteomes" id="UP000015101">
    <property type="component" value="Unassembled WGS sequence"/>
</dbReference>
<evidence type="ECO:0000259" key="8">
    <source>
        <dbReference type="PROSITE" id="PS50089"/>
    </source>
</evidence>
<comment type="catalytic activity">
    <reaction evidence="1">
        <text>S-ubiquitinyl-[E2 ubiquitin-conjugating enzyme]-L-cysteine + [acceptor protein]-L-lysine = [E2 ubiquitin-conjugating enzyme]-L-cysteine + N(6)-ubiquitinyl-[acceptor protein]-L-lysine.</text>
        <dbReference type="EC" id="2.3.2.27"/>
    </reaction>
</comment>
<dbReference type="HOGENOM" id="CLU_2017711_0_0_1"/>
<dbReference type="InterPro" id="IPR013083">
    <property type="entry name" value="Znf_RING/FYVE/PHD"/>
</dbReference>
<dbReference type="GO" id="GO:0008270">
    <property type="term" value="F:zinc ion binding"/>
    <property type="evidence" value="ECO:0007669"/>
    <property type="project" value="UniProtKB-KW"/>
</dbReference>
<dbReference type="PANTHER" id="PTHR46077">
    <property type="entry name" value="E3 UBIQUITIN-PROTEIN LIGASE TOPORS"/>
    <property type="match status" value="1"/>
</dbReference>
<dbReference type="InterPro" id="IPR001841">
    <property type="entry name" value="Znf_RING"/>
</dbReference>
<evidence type="ECO:0000256" key="7">
    <source>
        <dbReference type="PROSITE-ProRule" id="PRU00175"/>
    </source>
</evidence>
<dbReference type="STRING" id="6412.T1EU85"/>
<keyword evidence="11" id="KW-1185">Reference proteome</keyword>
<dbReference type="KEGG" id="hro:HELRODRAFT_163576"/>
<dbReference type="PANTHER" id="PTHR46077:SF5">
    <property type="entry name" value="RING-TYPE DOMAIN-CONTAINING PROTEIN"/>
    <property type="match status" value="1"/>
</dbReference>
<evidence type="ECO:0000313" key="10">
    <source>
        <dbReference type="EnsemblMetazoa" id="HelroP163576"/>
    </source>
</evidence>
<evidence type="ECO:0000256" key="6">
    <source>
        <dbReference type="ARBA" id="ARBA00022833"/>
    </source>
</evidence>
<dbReference type="SUPFAM" id="SSF57850">
    <property type="entry name" value="RING/U-box"/>
    <property type="match status" value="1"/>
</dbReference>
<dbReference type="Gene3D" id="3.30.40.10">
    <property type="entry name" value="Zinc/RING finger domain, C3HC4 (zinc finger)"/>
    <property type="match status" value="1"/>
</dbReference>
<evidence type="ECO:0000256" key="2">
    <source>
        <dbReference type="ARBA" id="ARBA00012483"/>
    </source>
</evidence>
<dbReference type="CTD" id="20200135"/>
<dbReference type="EnsemblMetazoa" id="HelroT163576">
    <property type="protein sequence ID" value="HelroP163576"/>
    <property type="gene ID" value="HelroG163576"/>
</dbReference>
<dbReference type="EC" id="2.3.2.27" evidence="2"/>
<evidence type="ECO:0000256" key="1">
    <source>
        <dbReference type="ARBA" id="ARBA00000900"/>
    </source>
</evidence>
<dbReference type="InterPro" id="IPR017907">
    <property type="entry name" value="Znf_RING_CS"/>
</dbReference>
<gene>
    <name evidence="10" type="primary">20200135</name>
    <name evidence="9" type="ORF">HELRODRAFT_163576</name>
</gene>
<keyword evidence="4" id="KW-0479">Metal-binding</keyword>
<keyword evidence="6" id="KW-0862">Zinc</keyword>
<dbReference type="EMBL" id="KB097495">
    <property type="protein sequence ID" value="ESN96507.1"/>
    <property type="molecule type" value="Genomic_DNA"/>
</dbReference>
<evidence type="ECO:0000313" key="9">
    <source>
        <dbReference type="EMBL" id="ESN96507.1"/>
    </source>
</evidence>
<dbReference type="PROSITE" id="PS50089">
    <property type="entry name" value="ZF_RING_2"/>
    <property type="match status" value="1"/>
</dbReference>
<dbReference type="AlphaFoldDB" id="T1EU85"/>
<organism evidence="10 11">
    <name type="scientific">Helobdella robusta</name>
    <name type="common">Californian leech</name>
    <dbReference type="NCBI Taxonomy" id="6412"/>
    <lineage>
        <taxon>Eukaryota</taxon>
        <taxon>Metazoa</taxon>
        <taxon>Spiralia</taxon>
        <taxon>Lophotrochozoa</taxon>
        <taxon>Annelida</taxon>
        <taxon>Clitellata</taxon>
        <taxon>Hirudinea</taxon>
        <taxon>Rhynchobdellida</taxon>
        <taxon>Glossiphoniidae</taxon>
        <taxon>Helobdella</taxon>
    </lineage>
</organism>
<proteinExistence type="predicted"/>
<evidence type="ECO:0000256" key="3">
    <source>
        <dbReference type="ARBA" id="ARBA00022679"/>
    </source>
</evidence>